<dbReference type="EMBL" id="JAZAVJ010000114">
    <property type="protein sequence ID" value="KAK7413978.1"/>
    <property type="molecule type" value="Genomic_DNA"/>
</dbReference>
<keyword evidence="2" id="KW-0812">Transmembrane</keyword>
<feature type="transmembrane region" description="Helical" evidence="2">
    <location>
        <begin position="32"/>
        <end position="54"/>
    </location>
</feature>
<gene>
    <name evidence="3" type="ORF">QQX98_007161</name>
</gene>
<organism evidence="3 4">
    <name type="scientific">Neonectria punicea</name>
    <dbReference type="NCBI Taxonomy" id="979145"/>
    <lineage>
        <taxon>Eukaryota</taxon>
        <taxon>Fungi</taxon>
        <taxon>Dikarya</taxon>
        <taxon>Ascomycota</taxon>
        <taxon>Pezizomycotina</taxon>
        <taxon>Sordariomycetes</taxon>
        <taxon>Hypocreomycetidae</taxon>
        <taxon>Hypocreales</taxon>
        <taxon>Nectriaceae</taxon>
        <taxon>Neonectria</taxon>
    </lineage>
</organism>
<keyword evidence="2" id="KW-1133">Transmembrane helix</keyword>
<keyword evidence="4" id="KW-1185">Reference proteome</keyword>
<evidence type="ECO:0000256" key="2">
    <source>
        <dbReference type="SAM" id="Phobius"/>
    </source>
</evidence>
<feature type="region of interest" description="Disordered" evidence="1">
    <location>
        <begin position="1"/>
        <end position="27"/>
    </location>
</feature>
<evidence type="ECO:0008006" key="5">
    <source>
        <dbReference type="Google" id="ProtNLM"/>
    </source>
</evidence>
<feature type="transmembrane region" description="Helical" evidence="2">
    <location>
        <begin position="75"/>
        <end position="94"/>
    </location>
</feature>
<dbReference type="Proteomes" id="UP001498476">
    <property type="component" value="Unassembled WGS sequence"/>
</dbReference>
<accession>A0ABR1GYT4</accession>
<evidence type="ECO:0000313" key="3">
    <source>
        <dbReference type="EMBL" id="KAK7413978.1"/>
    </source>
</evidence>
<feature type="compositionally biased region" description="Basic and acidic residues" evidence="1">
    <location>
        <begin position="1"/>
        <end position="15"/>
    </location>
</feature>
<sequence>MAARRSSADVDRKLESGTAPAPAKQGGSLHPAFYIALWIFLSSSVILFNKWVLASAKFGEIPSHGPRRPSEDQKPLFLTTWHMIFATAMTQIMARFTTTLDSRHKVPMNPTVYM</sequence>
<proteinExistence type="predicted"/>
<keyword evidence="2" id="KW-0472">Membrane</keyword>
<protein>
    <recommendedName>
        <fullName evidence="5">Sugar phosphate transporter domain-containing protein</fullName>
    </recommendedName>
</protein>
<evidence type="ECO:0000313" key="4">
    <source>
        <dbReference type="Proteomes" id="UP001498476"/>
    </source>
</evidence>
<comment type="caution">
    <text evidence="3">The sequence shown here is derived from an EMBL/GenBank/DDBJ whole genome shotgun (WGS) entry which is preliminary data.</text>
</comment>
<reference evidence="3 4" key="1">
    <citation type="journal article" date="2025" name="Microbiol. Resour. Announc.">
        <title>Draft genome sequences for Neonectria magnoliae and Neonectria punicea, canker pathogens of Liriodendron tulipifera and Acer saccharum in West Virginia.</title>
        <authorList>
            <person name="Petronek H.M."/>
            <person name="Kasson M.T."/>
            <person name="Metheny A.M."/>
            <person name="Stauder C.M."/>
            <person name="Lovett B."/>
            <person name="Lynch S.C."/>
            <person name="Garnas J.R."/>
            <person name="Kasson L.R."/>
            <person name="Stajich J.E."/>
        </authorList>
    </citation>
    <scope>NUCLEOTIDE SEQUENCE [LARGE SCALE GENOMIC DNA]</scope>
    <source>
        <strain evidence="3 4">NRRL 64653</strain>
    </source>
</reference>
<name>A0ABR1GYT4_9HYPO</name>
<evidence type="ECO:0000256" key="1">
    <source>
        <dbReference type="SAM" id="MobiDB-lite"/>
    </source>
</evidence>